<keyword evidence="4" id="KW-0143">Chaperone</keyword>
<comment type="similarity">
    <text evidence="4">Belongs to the FliW family.</text>
</comment>
<accession>A0AAX3MX83</accession>
<dbReference type="PANTHER" id="PTHR39190:SF1">
    <property type="entry name" value="FLAGELLAR ASSEMBLY FACTOR FLIW"/>
    <property type="match status" value="1"/>
</dbReference>
<dbReference type="Proteomes" id="UP001220962">
    <property type="component" value="Chromosome"/>
</dbReference>
<comment type="subunit">
    <text evidence="4">Interacts with translational regulator CsrA and flagellin(s).</text>
</comment>
<organism evidence="5 6">
    <name type="scientific">Paenibacillus urinalis</name>
    <dbReference type="NCBI Taxonomy" id="521520"/>
    <lineage>
        <taxon>Bacteria</taxon>
        <taxon>Bacillati</taxon>
        <taxon>Bacillota</taxon>
        <taxon>Bacilli</taxon>
        <taxon>Bacillales</taxon>
        <taxon>Paenibacillaceae</taxon>
        <taxon>Paenibacillus</taxon>
    </lineage>
</organism>
<keyword evidence="3 4" id="KW-0810">Translation regulation</keyword>
<dbReference type="GO" id="GO:0044780">
    <property type="term" value="P:bacterial-type flagellum assembly"/>
    <property type="evidence" value="ECO:0007669"/>
    <property type="project" value="UniProtKB-UniRule"/>
</dbReference>
<comment type="subcellular location">
    <subcellularLocation>
        <location evidence="4">Cytoplasm</location>
    </subcellularLocation>
</comment>
<dbReference type="AlphaFoldDB" id="A0AAX3MX83"/>
<dbReference type="InterPro" id="IPR003775">
    <property type="entry name" value="Flagellar_assembly_factor_FliW"/>
</dbReference>
<evidence type="ECO:0000256" key="2">
    <source>
        <dbReference type="ARBA" id="ARBA00022795"/>
    </source>
</evidence>
<evidence type="ECO:0000256" key="3">
    <source>
        <dbReference type="ARBA" id="ARBA00022845"/>
    </source>
</evidence>
<dbReference type="HAMAP" id="MF_01185">
    <property type="entry name" value="FliW"/>
    <property type="match status" value="1"/>
</dbReference>
<dbReference type="RefSeq" id="WP_274359097.1">
    <property type="nucleotide sequence ID" value="NZ_CP118101.1"/>
</dbReference>
<dbReference type="Gene3D" id="2.30.290.10">
    <property type="entry name" value="BH3618-like"/>
    <property type="match status" value="1"/>
</dbReference>
<keyword evidence="5" id="KW-0282">Flagellum</keyword>
<evidence type="ECO:0000256" key="4">
    <source>
        <dbReference type="HAMAP-Rule" id="MF_01185"/>
    </source>
</evidence>
<dbReference type="NCBIfam" id="NF009793">
    <property type="entry name" value="PRK13285.1-1"/>
    <property type="match status" value="1"/>
</dbReference>
<keyword evidence="1 4" id="KW-0963">Cytoplasm</keyword>
<dbReference type="GO" id="GO:0005737">
    <property type="term" value="C:cytoplasm"/>
    <property type="evidence" value="ECO:0007669"/>
    <property type="project" value="UniProtKB-SubCell"/>
</dbReference>
<keyword evidence="5" id="KW-0969">Cilium</keyword>
<dbReference type="InterPro" id="IPR024046">
    <property type="entry name" value="Flagellar_assmbl_FliW_dom_sf"/>
</dbReference>
<evidence type="ECO:0000313" key="5">
    <source>
        <dbReference type="EMBL" id="WDH82240.1"/>
    </source>
</evidence>
<dbReference type="SUPFAM" id="SSF141457">
    <property type="entry name" value="BH3618-like"/>
    <property type="match status" value="1"/>
</dbReference>
<dbReference type="EMBL" id="CP118101">
    <property type="protein sequence ID" value="WDH82240.1"/>
    <property type="molecule type" value="Genomic_DNA"/>
</dbReference>
<evidence type="ECO:0000256" key="1">
    <source>
        <dbReference type="ARBA" id="ARBA00022490"/>
    </source>
</evidence>
<proteinExistence type="inferred from homology"/>
<dbReference type="Pfam" id="PF02623">
    <property type="entry name" value="FliW"/>
    <property type="match status" value="1"/>
</dbReference>
<gene>
    <name evidence="4 5" type="primary">fliW</name>
    <name evidence="5" type="ORF">PUW23_22765</name>
</gene>
<protein>
    <recommendedName>
        <fullName evidence="4">Flagellar assembly factor FliW</fullName>
    </recommendedName>
</protein>
<keyword evidence="5" id="KW-0966">Cell projection</keyword>
<dbReference type="PANTHER" id="PTHR39190">
    <property type="entry name" value="FLAGELLAR ASSEMBLY FACTOR FLIW"/>
    <property type="match status" value="1"/>
</dbReference>
<comment type="function">
    <text evidence="4">Acts as an anti-CsrA protein, binds CsrA and prevents it from repressing translation of its target genes, one of which is flagellin. Binds to flagellin and participates in the assembly of the flagellum.</text>
</comment>
<sequence length="152" mass="17200">MTMIIETSSWGKMEVQEDHIVQFHRGIPGFEEETAFAILPYENSPFHMMQSVQEPGLSFLLADPFLFEPQYEFELPQHEAAELQIDEEVNVLCIVTIGESLSDSSINLLAPIVINPINRQGKQIVLHDTAYVTRHKLSELSAAEQLFAKEGE</sequence>
<keyword evidence="2 4" id="KW-1005">Bacterial flagellum biogenesis</keyword>
<dbReference type="GO" id="GO:0006417">
    <property type="term" value="P:regulation of translation"/>
    <property type="evidence" value="ECO:0007669"/>
    <property type="project" value="UniProtKB-KW"/>
</dbReference>
<reference evidence="5" key="1">
    <citation type="submission" date="2023-02" db="EMBL/GenBank/DDBJ databases">
        <title>Pathogen: clinical or host-associated sample.</title>
        <authorList>
            <person name="Hergert J."/>
            <person name="Casey R."/>
            <person name="Wagner J."/>
            <person name="Young E.L."/>
            <person name="Oakeson K.F."/>
        </authorList>
    </citation>
    <scope>NUCLEOTIDE SEQUENCE</scope>
    <source>
        <strain evidence="5">2022CK-00830</strain>
    </source>
</reference>
<evidence type="ECO:0000313" key="6">
    <source>
        <dbReference type="Proteomes" id="UP001220962"/>
    </source>
</evidence>
<name>A0AAX3MX83_9BACL</name>